<evidence type="ECO:0000256" key="1">
    <source>
        <dbReference type="SAM" id="MobiDB-lite"/>
    </source>
</evidence>
<dbReference type="Proteomes" id="UP000287033">
    <property type="component" value="Unassembled WGS sequence"/>
</dbReference>
<evidence type="ECO:0000313" key="3">
    <source>
        <dbReference type="Proteomes" id="UP000287033"/>
    </source>
</evidence>
<feature type="non-terminal residue" evidence="2">
    <location>
        <position position="1"/>
    </location>
</feature>
<comment type="caution">
    <text evidence="2">The sequence shown here is derived from an EMBL/GenBank/DDBJ whole genome shotgun (WGS) entry which is preliminary data.</text>
</comment>
<feature type="compositionally biased region" description="Polar residues" evidence="1">
    <location>
        <begin position="1"/>
        <end position="24"/>
    </location>
</feature>
<sequence>LTAPGSNPTPNRRQPPSSRMSSFNLDRFRYEKKRGARANGERDPGRRRGSPRDPGFPEVGGPAGERERERRHLPRVSSSPNSSPARVRTPHPTHQP</sequence>
<reference evidence="2 3" key="1">
    <citation type="journal article" date="2018" name="Nat. Ecol. Evol.">
        <title>Shark genomes provide insights into elasmobranch evolution and the origin of vertebrates.</title>
        <authorList>
            <person name="Hara Y"/>
            <person name="Yamaguchi K"/>
            <person name="Onimaru K"/>
            <person name="Kadota M"/>
            <person name="Koyanagi M"/>
            <person name="Keeley SD"/>
            <person name="Tatsumi K"/>
            <person name="Tanaka K"/>
            <person name="Motone F"/>
            <person name="Kageyama Y"/>
            <person name="Nozu R"/>
            <person name="Adachi N"/>
            <person name="Nishimura O"/>
            <person name="Nakagawa R"/>
            <person name="Tanegashima C"/>
            <person name="Kiyatake I"/>
            <person name="Matsumoto R"/>
            <person name="Murakumo K"/>
            <person name="Nishida K"/>
            <person name="Terakita A"/>
            <person name="Kuratani S"/>
            <person name="Sato K"/>
            <person name="Hyodo S Kuraku.S."/>
        </authorList>
    </citation>
    <scope>NUCLEOTIDE SEQUENCE [LARGE SCALE GENOMIC DNA]</scope>
</reference>
<name>A0A401TXQ3_CHIPU</name>
<dbReference type="AlphaFoldDB" id="A0A401TXQ3"/>
<gene>
    <name evidence="2" type="ORF">chiPu_0031800</name>
</gene>
<organism evidence="2 3">
    <name type="scientific">Chiloscyllium punctatum</name>
    <name type="common">Brownbanded bambooshark</name>
    <name type="synonym">Hemiscyllium punctatum</name>
    <dbReference type="NCBI Taxonomy" id="137246"/>
    <lineage>
        <taxon>Eukaryota</taxon>
        <taxon>Metazoa</taxon>
        <taxon>Chordata</taxon>
        <taxon>Craniata</taxon>
        <taxon>Vertebrata</taxon>
        <taxon>Chondrichthyes</taxon>
        <taxon>Elasmobranchii</taxon>
        <taxon>Galeomorphii</taxon>
        <taxon>Galeoidea</taxon>
        <taxon>Orectolobiformes</taxon>
        <taxon>Hemiscylliidae</taxon>
        <taxon>Chiloscyllium</taxon>
    </lineage>
</organism>
<keyword evidence="3" id="KW-1185">Reference proteome</keyword>
<proteinExistence type="predicted"/>
<feature type="region of interest" description="Disordered" evidence="1">
    <location>
        <begin position="1"/>
        <end position="96"/>
    </location>
</feature>
<dbReference type="EMBL" id="BEZZ01219543">
    <property type="protein sequence ID" value="GCC47434.1"/>
    <property type="molecule type" value="Genomic_DNA"/>
</dbReference>
<protein>
    <submittedName>
        <fullName evidence="2">Uncharacterized protein</fullName>
    </submittedName>
</protein>
<evidence type="ECO:0000313" key="2">
    <source>
        <dbReference type="EMBL" id="GCC47434.1"/>
    </source>
</evidence>
<accession>A0A401TXQ3</accession>